<proteinExistence type="predicted"/>
<dbReference type="AlphaFoldDB" id="V6LVT6"/>
<accession>V6LVT6</accession>
<dbReference type="VEuPathDB" id="GiardiaDB:SS50377_25390"/>
<evidence type="ECO:0000313" key="2">
    <source>
        <dbReference type="EMBL" id="EST44934.1"/>
    </source>
</evidence>
<sequence>MQNFLHCSADVQTVIENLVAEDPKQLEFYINMIQIQRDVVGFLFEIYPKIDTKIIDLYNLFEYVKQKGGFSVLNDAYNSNQQTQSIILEEITSKFEITPNNIQQLLDIYVKHLLALEHYQKDGIISFNIINQIKKFTLNEQKLELTETPHFSFNSMSIPQRLDENISVHSDPVRNELYRNVVIGAIPIIIPENFGIQEQTGKVDPPQELFIQAIQAETQLNTLLNYSINYPYAFLQSGKLQSILQNIINSSYTPQQLLLIADPLFFLIPCCEILNCKILNFEIKTILNIYYENLPDEPQLTFSLIRLLSSFIQRNNFQNISILSDLIKVYSPLIEGFLIFFVHLDDPTSSDLFTFNAAILVLRIYLIEDSDDRISYLLVFLAQILHNLTSENLKLALKTVLKVLYELDESQVYDAVYVFLRGIEGSLE</sequence>
<dbReference type="InterPro" id="IPR036431">
    <property type="entry name" value="ARID_dom_sf"/>
</dbReference>
<evidence type="ECO:0000259" key="1">
    <source>
        <dbReference type="PROSITE" id="PS51011"/>
    </source>
</evidence>
<dbReference type="PROSITE" id="PS51011">
    <property type="entry name" value="ARID"/>
    <property type="match status" value="1"/>
</dbReference>
<dbReference type="InterPro" id="IPR001606">
    <property type="entry name" value="ARID_dom"/>
</dbReference>
<dbReference type="Gene3D" id="1.10.150.60">
    <property type="entry name" value="ARID DNA-binding domain"/>
    <property type="match status" value="1"/>
</dbReference>
<dbReference type="EMBL" id="KI546101">
    <property type="protein sequence ID" value="EST44934.1"/>
    <property type="molecule type" value="Genomic_DNA"/>
</dbReference>
<organism evidence="2">
    <name type="scientific">Spironucleus salmonicida</name>
    <dbReference type="NCBI Taxonomy" id="348837"/>
    <lineage>
        <taxon>Eukaryota</taxon>
        <taxon>Metamonada</taxon>
        <taxon>Diplomonadida</taxon>
        <taxon>Hexamitidae</taxon>
        <taxon>Hexamitinae</taxon>
        <taxon>Spironucleus</taxon>
    </lineage>
</organism>
<feature type="domain" description="ARID" evidence="1">
    <location>
        <begin position="23"/>
        <end position="121"/>
    </location>
</feature>
<dbReference type="CDD" id="cd16100">
    <property type="entry name" value="ARID"/>
    <property type="match status" value="1"/>
</dbReference>
<reference evidence="2" key="1">
    <citation type="journal article" date="2014" name="PLoS Genet.">
        <title>The Genome of Spironucleus salmonicida Highlights a Fish Pathogen Adapted to Fluctuating Environments.</title>
        <authorList>
            <person name="Xu F."/>
            <person name="Jerlstrom-Hultqvist J."/>
            <person name="Einarsson E."/>
            <person name="Astvaldsson A."/>
            <person name="Svard S.G."/>
            <person name="Andersson J.O."/>
        </authorList>
    </citation>
    <scope>NUCLEOTIDE SEQUENCE</scope>
</reference>
<dbReference type="SUPFAM" id="SSF46774">
    <property type="entry name" value="ARID-like"/>
    <property type="match status" value="1"/>
</dbReference>
<dbReference type="GO" id="GO:0003677">
    <property type="term" value="F:DNA binding"/>
    <property type="evidence" value="ECO:0007669"/>
    <property type="project" value="InterPro"/>
</dbReference>
<name>V6LVT6_9EUKA</name>
<dbReference type="Pfam" id="PF01388">
    <property type="entry name" value="ARID"/>
    <property type="match status" value="1"/>
</dbReference>
<gene>
    <name evidence="2" type="ORF">SS50377_14952</name>
</gene>
<protein>
    <submittedName>
        <fullName evidence="2">ARID/BRIGHT DNA binding domain-containing protein</fullName>
    </submittedName>
</protein>
<dbReference type="SMART" id="SM01014">
    <property type="entry name" value="ARID"/>
    <property type="match status" value="1"/>
</dbReference>